<reference evidence="4" key="2">
    <citation type="journal article" date="2017" name="Nat. Plants">
        <title>The Aegilops tauschii genome reveals multiple impacts of transposons.</title>
        <authorList>
            <person name="Zhao G."/>
            <person name="Zou C."/>
            <person name="Li K."/>
            <person name="Wang K."/>
            <person name="Li T."/>
            <person name="Gao L."/>
            <person name="Zhang X."/>
            <person name="Wang H."/>
            <person name="Yang Z."/>
            <person name="Liu X."/>
            <person name="Jiang W."/>
            <person name="Mao L."/>
            <person name="Kong X."/>
            <person name="Jiao Y."/>
            <person name="Jia J."/>
        </authorList>
    </citation>
    <scope>NUCLEOTIDE SEQUENCE [LARGE SCALE GENOMIC DNA]</scope>
    <source>
        <strain evidence="4">cv. AL8/78</strain>
    </source>
</reference>
<reference evidence="4" key="1">
    <citation type="journal article" date="2014" name="Science">
        <title>Ancient hybridizations among the ancestral genomes of bread wheat.</title>
        <authorList>
            <consortium name="International Wheat Genome Sequencing Consortium,"/>
            <person name="Marcussen T."/>
            <person name="Sandve S.R."/>
            <person name="Heier L."/>
            <person name="Spannagl M."/>
            <person name="Pfeifer M."/>
            <person name="Jakobsen K.S."/>
            <person name="Wulff B.B."/>
            <person name="Steuernagel B."/>
            <person name="Mayer K.F."/>
            <person name="Olsen O.A."/>
        </authorList>
    </citation>
    <scope>NUCLEOTIDE SEQUENCE [LARGE SCALE GENOMIC DNA]</scope>
    <source>
        <strain evidence="4">cv. AL8/78</strain>
    </source>
</reference>
<proteinExistence type="predicted"/>
<reference evidence="3" key="4">
    <citation type="submission" date="2019-03" db="UniProtKB">
        <authorList>
            <consortium name="EnsemblPlants"/>
        </authorList>
    </citation>
    <scope>IDENTIFICATION</scope>
</reference>
<organism evidence="3 4">
    <name type="scientific">Aegilops tauschii subsp. strangulata</name>
    <name type="common">Goatgrass</name>
    <dbReference type="NCBI Taxonomy" id="200361"/>
    <lineage>
        <taxon>Eukaryota</taxon>
        <taxon>Viridiplantae</taxon>
        <taxon>Streptophyta</taxon>
        <taxon>Embryophyta</taxon>
        <taxon>Tracheophyta</taxon>
        <taxon>Spermatophyta</taxon>
        <taxon>Magnoliopsida</taxon>
        <taxon>Liliopsida</taxon>
        <taxon>Poales</taxon>
        <taxon>Poaceae</taxon>
        <taxon>BOP clade</taxon>
        <taxon>Pooideae</taxon>
        <taxon>Triticodae</taxon>
        <taxon>Triticeae</taxon>
        <taxon>Triticinae</taxon>
        <taxon>Aegilops</taxon>
    </lineage>
</organism>
<feature type="domain" description="Protein argonaute N-terminal" evidence="2">
    <location>
        <begin position="101"/>
        <end position="231"/>
    </location>
</feature>
<evidence type="ECO:0000259" key="2">
    <source>
        <dbReference type="Pfam" id="PF16486"/>
    </source>
</evidence>
<accession>A0A453H2R1</accession>
<protein>
    <recommendedName>
        <fullName evidence="2">Protein argonaute N-terminal domain-containing protein</fullName>
    </recommendedName>
</protein>
<feature type="compositionally biased region" description="Basic and acidic residues" evidence="1">
    <location>
        <begin position="1"/>
        <end position="10"/>
    </location>
</feature>
<dbReference type="Pfam" id="PF16486">
    <property type="entry name" value="ArgoN"/>
    <property type="match status" value="1"/>
</dbReference>
<name>A0A453H2R1_AEGTS</name>
<reference evidence="3" key="5">
    <citation type="journal article" date="2021" name="G3 (Bethesda)">
        <title>Aegilops tauschii genome assembly Aet v5.0 features greater sequence contiguity and improved annotation.</title>
        <authorList>
            <person name="Wang L."/>
            <person name="Zhu T."/>
            <person name="Rodriguez J.C."/>
            <person name="Deal K.R."/>
            <person name="Dubcovsky J."/>
            <person name="McGuire P.E."/>
            <person name="Lux T."/>
            <person name="Spannagl M."/>
            <person name="Mayer K.F.X."/>
            <person name="Baldrich P."/>
            <person name="Meyers B.C."/>
            <person name="Huo N."/>
            <person name="Gu Y.Q."/>
            <person name="Zhou H."/>
            <person name="Devos K.M."/>
            <person name="Bennetzen J.L."/>
            <person name="Unver T."/>
            <person name="Budak H."/>
            <person name="Gulick P.J."/>
            <person name="Galiba G."/>
            <person name="Kalapos B."/>
            <person name="Nelson D.R."/>
            <person name="Li P."/>
            <person name="You F.M."/>
            <person name="Luo M.C."/>
            <person name="Dvorak J."/>
        </authorList>
    </citation>
    <scope>NUCLEOTIDE SEQUENCE [LARGE SCALE GENOMIC DNA]</scope>
    <source>
        <strain evidence="3">cv. AL8/78</strain>
    </source>
</reference>
<keyword evidence="4" id="KW-1185">Reference proteome</keyword>
<feature type="region of interest" description="Disordered" evidence="1">
    <location>
        <begin position="1"/>
        <end position="25"/>
    </location>
</feature>
<sequence length="254" mass="27682">VPAVGEHDPRYGGTGPGGAGQPVAAPTATVEVLGAEVERKMVLAKAAGERPSSSSSAPAAAEEQRRVAMEPRVPAAPANLPPVSSKAEKFPARPGFGTIGRRCRVRANHFLVQVADKEIYHYDVAIDPETRSRGWNRSIINKLVKLYKEHLDGRLPVYDGRKSLYTAGALPFKNKVFVVKLANAAKGNKREEEYKVTVKLASNLDMYSLRQFLAGMYRSLDHSSLSHLNMVAQLATVLNAGGIFPQQHFTRPKQ</sequence>
<evidence type="ECO:0000313" key="3">
    <source>
        <dbReference type="EnsemblPlants" id="AET4Gv20041300.4"/>
    </source>
</evidence>
<dbReference type="PANTHER" id="PTHR22891">
    <property type="entry name" value="EUKARYOTIC TRANSLATION INITIATION FACTOR 2C"/>
    <property type="match status" value="1"/>
</dbReference>
<dbReference type="AlphaFoldDB" id="A0A453H2R1"/>
<dbReference type="Proteomes" id="UP000015105">
    <property type="component" value="Chromosome 4D"/>
</dbReference>
<reference evidence="3" key="3">
    <citation type="journal article" date="2017" name="Nature">
        <title>Genome sequence of the progenitor of the wheat D genome Aegilops tauschii.</title>
        <authorList>
            <person name="Luo M.C."/>
            <person name="Gu Y.Q."/>
            <person name="Puiu D."/>
            <person name="Wang H."/>
            <person name="Twardziok S.O."/>
            <person name="Deal K.R."/>
            <person name="Huo N."/>
            <person name="Zhu T."/>
            <person name="Wang L."/>
            <person name="Wang Y."/>
            <person name="McGuire P.E."/>
            <person name="Liu S."/>
            <person name="Long H."/>
            <person name="Ramasamy R.K."/>
            <person name="Rodriguez J.C."/>
            <person name="Van S.L."/>
            <person name="Yuan L."/>
            <person name="Wang Z."/>
            <person name="Xia Z."/>
            <person name="Xiao L."/>
            <person name="Anderson O.D."/>
            <person name="Ouyang S."/>
            <person name="Liang Y."/>
            <person name="Zimin A.V."/>
            <person name="Pertea G."/>
            <person name="Qi P."/>
            <person name="Bennetzen J.L."/>
            <person name="Dai X."/>
            <person name="Dawson M.W."/>
            <person name="Muller H.G."/>
            <person name="Kugler K."/>
            <person name="Rivarola-Duarte L."/>
            <person name="Spannagl M."/>
            <person name="Mayer K.F.X."/>
            <person name="Lu F.H."/>
            <person name="Bevan M.W."/>
            <person name="Leroy P."/>
            <person name="Li P."/>
            <person name="You F.M."/>
            <person name="Sun Q."/>
            <person name="Liu Z."/>
            <person name="Lyons E."/>
            <person name="Wicker T."/>
            <person name="Salzberg S.L."/>
            <person name="Devos K.M."/>
            <person name="Dvorak J."/>
        </authorList>
    </citation>
    <scope>NUCLEOTIDE SEQUENCE [LARGE SCALE GENOMIC DNA]</scope>
    <source>
        <strain evidence="3">cv. AL8/78</strain>
    </source>
</reference>
<dbReference type="EnsemblPlants" id="AET4Gv20041300.4">
    <property type="protein sequence ID" value="AET4Gv20041300.4"/>
    <property type="gene ID" value="AET4Gv20041300"/>
</dbReference>
<dbReference type="Gramene" id="AET4Gv20041300.4">
    <property type="protein sequence ID" value="AET4Gv20041300.4"/>
    <property type="gene ID" value="AET4Gv20041300"/>
</dbReference>
<evidence type="ECO:0000256" key="1">
    <source>
        <dbReference type="SAM" id="MobiDB-lite"/>
    </source>
</evidence>
<feature type="compositionally biased region" description="Low complexity" evidence="1">
    <location>
        <begin position="51"/>
        <end position="61"/>
    </location>
</feature>
<feature type="region of interest" description="Disordered" evidence="1">
    <location>
        <begin position="44"/>
        <end position="68"/>
    </location>
</feature>
<evidence type="ECO:0000313" key="4">
    <source>
        <dbReference type="Proteomes" id="UP000015105"/>
    </source>
</evidence>
<dbReference type="InterPro" id="IPR032474">
    <property type="entry name" value="Argonaute_N"/>
</dbReference>